<dbReference type="EMBL" id="JAGMUV010000016">
    <property type="protein sequence ID" value="KAH7133012.1"/>
    <property type="molecule type" value="Genomic_DNA"/>
</dbReference>
<feature type="chain" id="PRO_5040318969" description="Cytochrome b561 domain-containing protein" evidence="2">
    <location>
        <begin position="22"/>
        <end position="187"/>
    </location>
</feature>
<protein>
    <recommendedName>
        <fullName evidence="5">Cytochrome b561 domain-containing protein</fullName>
    </recommendedName>
</protein>
<feature type="transmembrane region" description="Helical" evidence="1">
    <location>
        <begin position="83"/>
        <end position="102"/>
    </location>
</feature>
<gene>
    <name evidence="3" type="ORF">EDB81DRAFT_128380</name>
</gene>
<dbReference type="OrthoDB" id="5092315at2759"/>
<name>A0A9P9E8Z6_9HYPO</name>
<dbReference type="AlphaFoldDB" id="A0A9P9E8Z6"/>
<keyword evidence="4" id="KW-1185">Reference proteome</keyword>
<evidence type="ECO:0000256" key="2">
    <source>
        <dbReference type="SAM" id="SignalP"/>
    </source>
</evidence>
<evidence type="ECO:0000256" key="1">
    <source>
        <dbReference type="SAM" id="Phobius"/>
    </source>
</evidence>
<organism evidence="3 4">
    <name type="scientific">Dactylonectria macrodidyma</name>
    <dbReference type="NCBI Taxonomy" id="307937"/>
    <lineage>
        <taxon>Eukaryota</taxon>
        <taxon>Fungi</taxon>
        <taxon>Dikarya</taxon>
        <taxon>Ascomycota</taxon>
        <taxon>Pezizomycotina</taxon>
        <taxon>Sordariomycetes</taxon>
        <taxon>Hypocreomycetidae</taxon>
        <taxon>Hypocreales</taxon>
        <taxon>Nectriaceae</taxon>
        <taxon>Dactylonectria</taxon>
    </lineage>
</organism>
<feature type="signal peptide" evidence="2">
    <location>
        <begin position="1"/>
        <end position="21"/>
    </location>
</feature>
<keyword evidence="1" id="KW-0472">Membrane</keyword>
<evidence type="ECO:0008006" key="5">
    <source>
        <dbReference type="Google" id="ProtNLM"/>
    </source>
</evidence>
<keyword evidence="2" id="KW-0732">Signal</keyword>
<dbReference type="Proteomes" id="UP000738349">
    <property type="component" value="Unassembled WGS sequence"/>
</dbReference>
<keyword evidence="1" id="KW-0812">Transmembrane</keyword>
<evidence type="ECO:0000313" key="3">
    <source>
        <dbReference type="EMBL" id="KAH7133012.1"/>
    </source>
</evidence>
<proteinExistence type="predicted"/>
<comment type="caution">
    <text evidence="3">The sequence shown here is derived from an EMBL/GenBank/DDBJ whole genome shotgun (WGS) entry which is preliminary data.</text>
</comment>
<accession>A0A9P9E8Z6</accession>
<evidence type="ECO:0000313" key="4">
    <source>
        <dbReference type="Proteomes" id="UP000738349"/>
    </source>
</evidence>
<sequence length="187" mass="21562">MAFLLWWFFVSALDLTAWVACRRICLLRRRIDAISLRRPSDEYSRSSFPFSVLNRLKKHYAKLLSYDDTNVSGFTPPRVTRSIIATLILMQNLIAILIAAMPSDRSLDRICTRAGELALGNLILLIMLMFSGWALNRLVRQSEAQLLWIHAFFGWLVWYEALLHSVASMSQVSHVGAWFFGHFARRV</sequence>
<keyword evidence="1" id="KW-1133">Transmembrane helix</keyword>
<feature type="transmembrane region" description="Helical" evidence="1">
    <location>
        <begin position="114"/>
        <end position="135"/>
    </location>
</feature>
<feature type="transmembrane region" description="Helical" evidence="1">
    <location>
        <begin position="147"/>
        <end position="167"/>
    </location>
</feature>
<reference evidence="3" key="1">
    <citation type="journal article" date="2021" name="Nat. Commun.">
        <title>Genetic determinants of endophytism in the Arabidopsis root mycobiome.</title>
        <authorList>
            <person name="Mesny F."/>
            <person name="Miyauchi S."/>
            <person name="Thiergart T."/>
            <person name="Pickel B."/>
            <person name="Atanasova L."/>
            <person name="Karlsson M."/>
            <person name="Huettel B."/>
            <person name="Barry K.W."/>
            <person name="Haridas S."/>
            <person name="Chen C."/>
            <person name="Bauer D."/>
            <person name="Andreopoulos W."/>
            <person name="Pangilinan J."/>
            <person name="LaButti K."/>
            <person name="Riley R."/>
            <person name="Lipzen A."/>
            <person name="Clum A."/>
            <person name="Drula E."/>
            <person name="Henrissat B."/>
            <person name="Kohler A."/>
            <person name="Grigoriev I.V."/>
            <person name="Martin F.M."/>
            <person name="Hacquard S."/>
        </authorList>
    </citation>
    <scope>NUCLEOTIDE SEQUENCE</scope>
    <source>
        <strain evidence="3">MPI-CAGE-AT-0147</strain>
    </source>
</reference>